<keyword evidence="1" id="KW-0547">Nucleotide-binding</keyword>
<dbReference type="RefSeq" id="WP_290706297.1">
    <property type="nucleotide sequence ID" value="NZ_BAAAVS010000060.1"/>
</dbReference>
<evidence type="ECO:0000256" key="1">
    <source>
        <dbReference type="HAMAP-Rule" id="MF_00691"/>
    </source>
</evidence>
<dbReference type="PANTHER" id="PTHR30292">
    <property type="entry name" value="UNCHARACTERIZED PROTEIN YBGL-RELATED"/>
    <property type="match status" value="1"/>
</dbReference>
<dbReference type="InterPro" id="IPR005501">
    <property type="entry name" value="LamB/YcsF/PxpA-like"/>
</dbReference>
<evidence type="ECO:0000313" key="2">
    <source>
        <dbReference type="EMBL" id="GAA3049767.1"/>
    </source>
</evidence>
<dbReference type="Pfam" id="PF03746">
    <property type="entry name" value="LamB_YcsF"/>
    <property type="match status" value="1"/>
</dbReference>
<sequence length="250" mass="25814">MVATIDLNADLGEGVGDDEAMLGVVTSANVACGFHAGSPILLARTCVQAHSRGVAIGAQVSYPDREGFGRRYMDIDTEDLRADIVYQIGALTALAMAAGTQIGYVKPHGALYNTIVSDEQQAAAVVAAVRSVDPRLAVMGLPQSLVLALARDAGLSTIAEAFADRGYRRDGTLVPRGEAGALLTDSAEIARRVVELVTTGTLTAVDGSRIDIDAKSICLHGDTPGAVGHAQATRAALLGAGINLAPVIRR</sequence>
<dbReference type="SUPFAM" id="SSF88713">
    <property type="entry name" value="Glycoside hydrolase/deacetylase"/>
    <property type="match status" value="1"/>
</dbReference>
<protein>
    <recommendedName>
        <fullName evidence="1">5-oxoprolinase subunit A</fullName>
        <shortName evidence="1">5-OPase subunit A</shortName>
        <ecNumber evidence="1">3.5.2.9</ecNumber>
    </recommendedName>
    <alternativeName>
        <fullName evidence="1">5-oxoprolinase (ATP-hydrolyzing) subunit A</fullName>
    </alternativeName>
</protein>
<accession>A0ABP6LPR4</accession>
<dbReference type="NCBIfam" id="NF003814">
    <property type="entry name" value="PRK05406.1-3"/>
    <property type="match status" value="1"/>
</dbReference>
<keyword evidence="1" id="KW-0378">Hydrolase</keyword>
<comment type="catalytic activity">
    <reaction evidence="1">
        <text>5-oxo-L-proline + ATP + 2 H2O = L-glutamate + ADP + phosphate + H(+)</text>
        <dbReference type="Rhea" id="RHEA:10348"/>
        <dbReference type="ChEBI" id="CHEBI:15377"/>
        <dbReference type="ChEBI" id="CHEBI:15378"/>
        <dbReference type="ChEBI" id="CHEBI:29985"/>
        <dbReference type="ChEBI" id="CHEBI:30616"/>
        <dbReference type="ChEBI" id="CHEBI:43474"/>
        <dbReference type="ChEBI" id="CHEBI:58402"/>
        <dbReference type="ChEBI" id="CHEBI:456216"/>
        <dbReference type="EC" id="3.5.2.9"/>
    </reaction>
</comment>
<name>A0ABP6LPR4_9ACTN</name>
<comment type="subunit">
    <text evidence="1">Forms a complex composed of PxpA, PxpB and PxpC.</text>
</comment>
<keyword evidence="3" id="KW-1185">Reference proteome</keyword>
<comment type="function">
    <text evidence="1">Catalyzes the cleavage of 5-oxoproline to form L-glutamate coupled to the hydrolysis of ATP to ADP and inorganic phosphate.</text>
</comment>
<comment type="similarity">
    <text evidence="1">Belongs to the LamB/PxpA family.</text>
</comment>
<dbReference type="EMBL" id="BAAAVS010000060">
    <property type="protein sequence ID" value="GAA3049767.1"/>
    <property type="molecule type" value="Genomic_DNA"/>
</dbReference>
<proteinExistence type="inferred from homology"/>
<dbReference type="PANTHER" id="PTHR30292:SF0">
    <property type="entry name" value="5-OXOPROLINASE SUBUNIT A"/>
    <property type="match status" value="1"/>
</dbReference>
<dbReference type="InterPro" id="IPR011330">
    <property type="entry name" value="Glyco_hydro/deAcase_b/a-brl"/>
</dbReference>
<dbReference type="Gene3D" id="3.20.20.370">
    <property type="entry name" value="Glycoside hydrolase/deacetylase"/>
    <property type="match status" value="1"/>
</dbReference>
<dbReference type="EC" id="3.5.2.9" evidence="1"/>
<dbReference type="NCBIfam" id="NF003816">
    <property type="entry name" value="PRK05406.1-5"/>
    <property type="match status" value="1"/>
</dbReference>
<comment type="caution">
    <text evidence="2">The sequence shown here is derived from an EMBL/GenBank/DDBJ whole genome shotgun (WGS) entry which is preliminary data.</text>
</comment>
<gene>
    <name evidence="1" type="primary">pxpA</name>
    <name evidence="2" type="ORF">GCM10010528_31120</name>
</gene>
<evidence type="ECO:0000313" key="3">
    <source>
        <dbReference type="Proteomes" id="UP001501035"/>
    </source>
</evidence>
<reference evidence="3" key="1">
    <citation type="journal article" date="2019" name="Int. J. Syst. Evol. Microbiol.">
        <title>The Global Catalogue of Microorganisms (GCM) 10K type strain sequencing project: providing services to taxonomists for standard genome sequencing and annotation.</title>
        <authorList>
            <consortium name="The Broad Institute Genomics Platform"/>
            <consortium name="The Broad Institute Genome Sequencing Center for Infectious Disease"/>
            <person name="Wu L."/>
            <person name="Ma J."/>
        </authorList>
    </citation>
    <scope>NUCLEOTIDE SEQUENCE [LARGE SCALE GENOMIC DNA]</scope>
    <source>
        <strain evidence="3">JCM 14234</strain>
    </source>
</reference>
<dbReference type="CDD" id="cd10787">
    <property type="entry name" value="LamB_YcsF_like"/>
    <property type="match status" value="1"/>
</dbReference>
<dbReference type="HAMAP" id="MF_00691">
    <property type="entry name" value="PxpA"/>
    <property type="match status" value="1"/>
</dbReference>
<organism evidence="2 3">
    <name type="scientific">Gordonia defluvii</name>
    <dbReference type="NCBI Taxonomy" id="283718"/>
    <lineage>
        <taxon>Bacteria</taxon>
        <taxon>Bacillati</taxon>
        <taxon>Actinomycetota</taxon>
        <taxon>Actinomycetes</taxon>
        <taxon>Mycobacteriales</taxon>
        <taxon>Gordoniaceae</taxon>
        <taxon>Gordonia</taxon>
    </lineage>
</organism>
<keyword evidence="1" id="KW-0067">ATP-binding</keyword>
<dbReference type="Proteomes" id="UP001501035">
    <property type="component" value="Unassembled WGS sequence"/>
</dbReference>